<comment type="caution">
    <text evidence="2">The sequence shown here is derived from an EMBL/GenBank/DDBJ whole genome shotgun (WGS) entry which is preliminary data.</text>
</comment>
<evidence type="ECO:0000256" key="1">
    <source>
        <dbReference type="SAM" id="Phobius"/>
    </source>
</evidence>
<evidence type="ECO:0000313" key="3">
    <source>
        <dbReference type="Proteomes" id="UP001301769"/>
    </source>
</evidence>
<dbReference type="Proteomes" id="UP001301769">
    <property type="component" value="Unassembled WGS sequence"/>
</dbReference>
<keyword evidence="1" id="KW-0812">Transmembrane</keyword>
<accession>A0AAN6YI55</accession>
<name>A0AAN6YI55_9PEZI</name>
<organism evidence="2 3">
    <name type="scientific">Rhypophila decipiens</name>
    <dbReference type="NCBI Taxonomy" id="261697"/>
    <lineage>
        <taxon>Eukaryota</taxon>
        <taxon>Fungi</taxon>
        <taxon>Dikarya</taxon>
        <taxon>Ascomycota</taxon>
        <taxon>Pezizomycotina</taxon>
        <taxon>Sordariomycetes</taxon>
        <taxon>Sordariomycetidae</taxon>
        <taxon>Sordariales</taxon>
        <taxon>Naviculisporaceae</taxon>
        <taxon>Rhypophila</taxon>
    </lineage>
</organism>
<reference evidence="2" key="1">
    <citation type="journal article" date="2023" name="Mol. Phylogenet. Evol.">
        <title>Genome-scale phylogeny and comparative genomics of the fungal order Sordariales.</title>
        <authorList>
            <person name="Hensen N."/>
            <person name="Bonometti L."/>
            <person name="Westerberg I."/>
            <person name="Brannstrom I.O."/>
            <person name="Guillou S."/>
            <person name="Cros-Aarteil S."/>
            <person name="Calhoun S."/>
            <person name="Haridas S."/>
            <person name="Kuo A."/>
            <person name="Mondo S."/>
            <person name="Pangilinan J."/>
            <person name="Riley R."/>
            <person name="LaButti K."/>
            <person name="Andreopoulos B."/>
            <person name="Lipzen A."/>
            <person name="Chen C."/>
            <person name="Yan M."/>
            <person name="Daum C."/>
            <person name="Ng V."/>
            <person name="Clum A."/>
            <person name="Steindorff A."/>
            <person name="Ohm R.A."/>
            <person name="Martin F."/>
            <person name="Silar P."/>
            <person name="Natvig D.O."/>
            <person name="Lalanne C."/>
            <person name="Gautier V."/>
            <person name="Ament-Velasquez S.L."/>
            <person name="Kruys A."/>
            <person name="Hutchinson M.I."/>
            <person name="Powell A.J."/>
            <person name="Barry K."/>
            <person name="Miller A.N."/>
            <person name="Grigoriev I.V."/>
            <person name="Debuchy R."/>
            <person name="Gladieux P."/>
            <person name="Hiltunen Thoren M."/>
            <person name="Johannesson H."/>
        </authorList>
    </citation>
    <scope>NUCLEOTIDE SEQUENCE</scope>
    <source>
        <strain evidence="2">PSN293</strain>
    </source>
</reference>
<keyword evidence="1" id="KW-0472">Membrane</keyword>
<proteinExistence type="predicted"/>
<feature type="transmembrane region" description="Helical" evidence="1">
    <location>
        <begin position="109"/>
        <end position="128"/>
    </location>
</feature>
<reference evidence="2" key="2">
    <citation type="submission" date="2023-05" db="EMBL/GenBank/DDBJ databases">
        <authorList>
            <consortium name="Lawrence Berkeley National Laboratory"/>
            <person name="Steindorff A."/>
            <person name="Hensen N."/>
            <person name="Bonometti L."/>
            <person name="Westerberg I."/>
            <person name="Brannstrom I.O."/>
            <person name="Guillou S."/>
            <person name="Cros-Aarteil S."/>
            <person name="Calhoun S."/>
            <person name="Haridas S."/>
            <person name="Kuo A."/>
            <person name="Mondo S."/>
            <person name="Pangilinan J."/>
            <person name="Riley R."/>
            <person name="Labutti K."/>
            <person name="Andreopoulos B."/>
            <person name="Lipzen A."/>
            <person name="Chen C."/>
            <person name="Yanf M."/>
            <person name="Daum C."/>
            <person name="Ng V."/>
            <person name="Clum A."/>
            <person name="Ohm R."/>
            <person name="Martin F."/>
            <person name="Silar P."/>
            <person name="Natvig D."/>
            <person name="Lalanne C."/>
            <person name="Gautier V."/>
            <person name="Ament-Velasquez S.L."/>
            <person name="Kruys A."/>
            <person name="Hutchinson M.I."/>
            <person name="Powell A.J."/>
            <person name="Barry K."/>
            <person name="Miller A.N."/>
            <person name="Grigoriev I.V."/>
            <person name="Debuchy R."/>
            <person name="Gladieux P."/>
            <person name="Thoren M.H."/>
            <person name="Johannesson H."/>
        </authorList>
    </citation>
    <scope>NUCLEOTIDE SEQUENCE</scope>
    <source>
        <strain evidence="2">PSN293</strain>
    </source>
</reference>
<protein>
    <submittedName>
        <fullName evidence="2">Uncharacterized protein</fullName>
    </submittedName>
</protein>
<dbReference type="EMBL" id="MU858055">
    <property type="protein sequence ID" value="KAK4218135.1"/>
    <property type="molecule type" value="Genomic_DNA"/>
</dbReference>
<dbReference type="AlphaFoldDB" id="A0AAN6YI55"/>
<keyword evidence="1" id="KW-1133">Transmembrane helix</keyword>
<keyword evidence="3" id="KW-1185">Reference proteome</keyword>
<feature type="transmembrane region" description="Helical" evidence="1">
    <location>
        <begin position="148"/>
        <end position="167"/>
    </location>
</feature>
<sequence>MVIGNLLEPVSNKVTVFWSMMKGLQMATEVPMTTTARRMEGVTGKKQRSRAELNSFYCHNSVMVPKKERSLPPSEVDSATCPKIDAMVADFTLANFPTRLPLCWSHEKYTGTAMLLGYLRAAVIWHVFYGIPSSCIHLECPSPLPLSAPSAFVFLLLAIWTLILLCIHSNKALFLYLAPSIGFLKKATGYSMD</sequence>
<evidence type="ECO:0000313" key="2">
    <source>
        <dbReference type="EMBL" id="KAK4218135.1"/>
    </source>
</evidence>
<gene>
    <name evidence="2" type="ORF">QBC37DRAFT_18179</name>
</gene>